<accession>A0AAF0GK26</accession>
<organism evidence="2 3">
    <name type="scientific">Rhodococcus phage Trogglehumper</name>
    <dbReference type="NCBI Taxonomy" id="3038381"/>
    <lineage>
        <taxon>Viruses</taxon>
        <taxon>Duplodnaviria</taxon>
        <taxon>Heunggongvirae</taxon>
        <taxon>Uroviricota</taxon>
        <taxon>Caudoviricetes</taxon>
        <taxon>Caudoviricetes incertae sedis</taxon>
        <taxon>Trogglehumpervirus</taxon>
        <taxon>Trogglehumpervirus trogglehumper</taxon>
    </lineage>
</organism>
<dbReference type="InterPro" id="IPR011604">
    <property type="entry name" value="PDDEXK-like_dom_sf"/>
</dbReference>
<gene>
    <name evidence="2" type="primary">63</name>
    <name evidence="2" type="ORF">SEA_TROGGLEHUMPER_63</name>
</gene>
<keyword evidence="2" id="KW-0269">Exonuclease</keyword>
<dbReference type="Gene3D" id="3.90.320.10">
    <property type="match status" value="1"/>
</dbReference>
<reference evidence="2" key="1">
    <citation type="submission" date="2023-03" db="EMBL/GenBank/DDBJ databases">
        <authorList>
            <person name="Aguilar E."/>
            <person name="Antigua R."/>
            <person name="Antonino C."/>
            <person name="Bisram R."/>
            <person name="Chen J."/>
            <person name="Davilmar B."/>
            <person name="Del R.K."/>
            <person name="Germosen J."/>
            <person name="Hernandez J."/>
            <person name="Kelloggs L."/>
            <person name="Lema C."/>
            <person name="Li J."/>
            <person name="Melendez A."/>
            <person name="Mohammed I."/>
            <person name="Ryan A."/>
            <person name="Singh S."/>
            <person name="Tariq H."/>
            <person name="Golebiewska U.P."/>
            <person name="Russell D.A."/>
            <person name="Jacobs-Sera D."/>
            <person name="Hatfull G.F."/>
        </authorList>
    </citation>
    <scope>NUCLEOTIDE SEQUENCE</scope>
</reference>
<dbReference type="GO" id="GO:0004527">
    <property type="term" value="F:exonuclease activity"/>
    <property type="evidence" value="ECO:0007669"/>
    <property type="project" value="UniProtKB-KW"/>
</dbReference>
<protein>
    <submittedName>
        <fullName evidence="2">Cas4 exonuclease</fullName>
    </submittedName>
</protein>
<dbReference type="Proteomes" id="UP001242841">
    <property type="component" value="Segment"/>
</dbReference>
<evidence type="ECO:0000313" key="2">
    <source>
        <dbReference type="EMBL" id="WGH21945.1"/>
    </source>
</evidence>
<keyword evidence="3" id="KW-1185">Reference proteome</keyword>
<feature type="domain" description="PD-(D/E)XK endonuclease-like" evidence="1">
    <location>
        <begin position="5"/>
        <end position="272"/>
    </location>
</feature>
<sequence length="410" mass="47211">MRPKTISATSLANAQDCMAKFSACNLDFIPEVGRKEAAWMGSVIHHVAQWFVYYVWIKKTHTWDDMDLFMRLFEEGWVKFFRTHDTRSKWYDEALELSLAWRERTDLSGVEVLSVEEKRRTPVPSWNYDKTKNADVNWAENNAAVVPLTYIWDRADRYVHPISGLTHVRIVDYKSQYLNLTENQVTAKLQCQIYAMVAMIYFKDERPDVIEVELDMLRYGPVTAKFTPEQCVETWRNVRKELQRILDTSKADAMRQRTLGPGCRYCPIAATCSELKRNVDGGGLMSLSLEETIQLRVDLEAQMKTSKVLIEQADLMITAEAVELDMLEFSLGQWDIEMKSAARSKIPQEHVQKILGLELYAIYAPLTMAKYKQLMKSEGSITDEQKAQLSMAVERTFGDPKVKVTAKNGD</sequence>
<dbReference type="InterPro" id="IPR038726">
    <property type="entry name" value="PDDEXK_AddAB-type"/>
</dbReference>
<proteinExistence type="predicted"/>
<name>A0AAF0GK26_9CAUD</name>
<evidence type="ECO:0000259" key="1">
    <source>
        <dbReference type="Pfam" id="PF12705"/>
    </source>
</evidence>
<dbReference type="Pfam" id="PF12705">
    <property type="entry name" value="PDDEXK_1"/>
    <property type="match status" value="1"/>
</dbReference>
<evidence type="ECO:0000313" key="3">
    <source>
        <dbReference type="Proteomes" id="UP001242841"/>
    </source>
</evidence>
<keyword evidence="2" id="KW-0540">Nuclease</keyword>
<dbReference type="EMBL" id="OQ709222">
    <property type="protein sequence ID" value="WGH21945.1"/>
    <property type="molecule type" value="Genomic_DNA"/>
</dbReference>
<keyword evidence="2" id="KW-0378">Hydrolase</keyword>